<evidence type="ECO:0000259" key="14">
    <source>
        <dbReference type="PROSITE" id="PS51085"/>
    </source>
</evidence>
<evidence type="ECO:0000256" key="2">
    <source>
        <dbReference type="ARBA" id="ARBA00004370"/>
    </source>
</evidence>
<evidence type="ECO:0000259" key="16">
    <source>
        <dbReference type="PROSITE" id="PS51839"/>
    </source>
</evidence>
<evidence type="ECO:0000259" key="15">
    <source>
        <dbReference type="PROSITE" id="PS51379"/>
    </source>
</evidence>
<dbReference type="InterPro" id="IPR001041">
    <property type="entry name" value="2Fe-2S_ferredoxin-type"/>
</dbReference>
<dbReference type="SMART" id="SM00929">
    <property type="entry name" value="NADH-G_4Fe-4S_3"/>
    <property type="match status" value="1"/>
</dbReference>
<evidence type="ECO:0000256" key="3">
    <source>
        <dbReference type="ARBA" id="ARBA00005404"/>
    </source>
</evidence>
<dbReference type="InterPro" id="IPR049830">
    <property type="entry name" value="HndD"/>
</dbReference>
<comment type="cofactor">
    <cofactor evidence="1">
        <name>[4Fe-4S] cluster</name>
        <dbReference type="ChEBI" id="CHEBI:49883"/>
    </cofactor>
</comment>
<evidence type="ECO:0000313" key="17">
    <source>
        <dbReference type="EMBL" id="SHJ63007.1"/>
    </source>
</evidence>
<evidence type="ECO:0000256" key="8">
    <source>
        <dbReference type="ARBA" id="ARBA00022967"/>
    </source>
</evidence>
<dbReference type="RefSeq" id="WP_073146855.1">
    <property type="nucleotide sequence ID" value="NZ_FRAG01000004.1"/>
</dbReference>
<dbReference type="Pfam" id="PF13510">
    <property type="entry name" value="Fer2_4"/>
    <property type="match status" value="1"/>
</dbReference>
<evidence type="ECO:0000256" key="7">
    <source>
        <dbReference type="ARBA" id="ARBA00022737"/>
    </source>
</evidence>
<keyword evidence="18" id="KW-1185">Reference proteome</keyword>
<dbReference type="InterPro" id="IPR017896">
    <property type="entry name" value="4Fe4S_Fe-S-bd"/>
</dbReference>
<dbReference type="InterPro" id="IPR004108">
    <property type="entry name" value="Fe_hydrogenase_lsu_C"/>
</dbReference>
<dbReference type="Pfam" id="PF02256">
    <property type="entry name" value="Fe_hyd_SSU"/>
    <property type="match status" value="1"/>
</dbReference>
<dbReference type="NCBIfam" id="NF040763">
    <property type="entry name" value="FeFe_hydrog_A6"/>
    <property type="match status" value="1"/>
</dbReference>
<evidence type="ECO:0000256" key="6">
    <source>
        <dbReference type="ARBA" id="ARBA00022723"/>
    </source>
</evidence>
<dbReference type="GO" id="GO:0008901">
    <property type="term" value="F:ferredoxin hydrogenase activity"/>
    <property type="evidence" value="ECO:0007669"/>
    <property type="project" value="InterPro"/>
</dbReference>
<dbReference type="InterPro" id="IPR019574">
    <property type="entry name" value="NADH_UbQ_OxRdtase_Gsu_4Fe4S-bd"/>
</dbReference>
<feature type="domain" description="4Fe-4S ferredoxin-type" evidence="15">
    <location>
        <begin position="183"/>
        <end position="211"/>
    </location>
</feature>
<keyword evidence="4" id="KW-0004">4Fe-4S</keyword>
<dbReference type="PROSITE" id="PS51839">
    <property type="entry name" value="4FE4S_HC3"/>
    <property type="match status" value="1"/>
</dbReference>
<keyword evidence="5" id="KW-0001">2Fe-2S</keyword>
<organism evidence="17 18">
    <name type="scientific">Paramaledivibacter caminithermalis (strain DSM 15212 / CIP 107654 / DViRD3)</name>
    <name type="common">Clostridium caminithermale</name>
    <dbReference type="NCBI Taxonomy" id="1121301"/>
    <lineage>
        <taxon>Bacteria</taxon>
        <taxon>Bacillati</taxon>
        <taxon>Bacillota</taxon>
        <taxon>Clostridia</taxon>
        <taxon>Peptostreptococcales</taxon>
        <taxon>Caminicellaceae</taxon>
        <taxon>Paramaledivibacter</taxon>
    </lineage>
</organism>
<dbReference type="InterPro" id="IPR036991">
    <property type="entry name" value="Fe_hydrogenase_ssu_sf"/>
</dbReference>
<dbReference type="Pfam" id="PF02906">
    <property type="entry name" value="Fe_hyd_lg_C"/>
    <property type="match status" value="1"/>
</dbReference>
<evidence type="ECO:0000256" key="4">
    <source>
        <dbReference type="ARBA" id="ARBA00022485"/>
    </source>
</evidence>
<feature type="domain" description="2Fe-2S ferredoxin-type" evidence="14">
    <location>
        <begin position="2"/>
        <end position="80"/>
    </location>
</feature>
<dbReference type="GO" id="GO:0051539">
    <property type="term" value="F:4 iron, 4 sulfur cluster binding"/>
    <property type="evidence" value="ECO:0007669"/>
    <property type="project" value="UniProtKB-KW"/>
</dbReference>
<dbReference type="SUPFAM" id="SSF53920">
    <property type="entry name" value="Fe-only hydrogenase"/>
    <property type="match status" value="1"/>
</dbReference>
<dbReference type="AlphaFoldDB" id="A0A1M6KVK9"/>
<dbReference type="GO" id="GO:0051537">
    <property type="term" value="F:2 iron, 2 sulfur cluster binding"/>
    <property type="evidence" value="ECO:0007669"/>
    <property type="project" value="UniProtKB-KW"/>
</dbReference>
<evidence type="ECO:0000256" key="12">
    <source>
        <dbReference type="ARBA" id="ARBA00023136"/>
    </source>
</evidence>
<feature type="domain" description="4Fe-4S ferredoxin-type" evidence="15">
    <location>
        <begin position="139"/>
        <end position="169"/>
    </location>
</feature>
<dbReference type="InterPro" id="IPR009016">
    <property type="entry name" value="Fe_hydrogenase"/>
</dbReference>
<gene>
    <name evidence="17" type="ORF">SAMN02745912_00562</name>
</gene>
<dbReference type="Pfam" id="PF12838">
    <property type="entry name" value="Fer4_7"/>
    <property type="match status" value="1"/>
</dbReference>
<dbReference type="InterPro" id="IPR050340">
    <property type="entry name" value="Cytosolic_Fe-S_CAF"/>
</dbReference>
<dbReference type="STRING" id="1121301.SAMN02745912_00562"/>
<evidence type="ECO:0000256" key="11">
    <source>
        <dbReference type="ARBA" id="ARBA00023027"/>
    </source>
</evidence>
<dbReference type="NCBIfam" id="TIGR02512">
    <property type="entry name" value="FeFe_hydrog_A"/>
    <property type="match status" value="1"/>
</dbReference>
<evidence type="ECO:0000256" key="5">
    <source>
        <dbReference type="ARBA" id="ARBA00022714"/>
    </source>
</evidence>
<evidence type="ECO:0000313" key="18">
    <source>
        <dbReference type="Proteomes" id="UP000184465"/>
    </source>
</evidence>
<dbReference type="Gene3D" id="3.10.20.740">
    <property type="match status" value="1"/>
</dbReference>
<dbReference type="EMBL" id="FRAG01000004">
    <property type="protein sequence ID" value="SHJ63007.1"/>
    <property type="molecule type" value="Genomic_DNA"/>
</dbReference>
<dbReference type="PANTHER" id="PTHR11615">
    <property type="entry name" value="NITRATE, FORMATE, IRON DEHYDROGENASE"/>
    <property type="match status" value="1"/>
</dbReference>
<dbReference type="Gene3D" id="3.30.70.20">
    <property type="match status" value="1"/>
</dbReference>
<keyword evidence="6" id="KW-0479">Metal-binding</keyword>
<dbReference type="PROSITE" id="PS51085">
    <property type="entry name" value="2FE2S_FER_2"/>
    <property type="match status" value="1"/>
</dbReference>
<feature type="domain" description="4Fe-4S His(Cys)3-ligated-type" evidence="16">
    <location>
        <begin position="80"/>
        <end position="119"/>
    </location>
</feature>
<dbReference type="CDD" id="cd00207">
    <property type="entry name" value="fer2"/>
    <property type="match status" value="1"/>
</dbReference>
<reference evidence="17 18" key="1">
    <citation type="submission" date="2016-11" db="EMBL/GenBank/DDBJ databases">
        <authorList>
            <person name="Jaros S."/>
            <person name="Januszkiewicz K."/>
            <person name="Wedrychowicz H."/>
        </authorList>
    </citation>
    <scope>NUCLEOTIDE SEQUENCE [LARGE SCALE GENOMIC DNA]</scope>
    <source>
        <strain evidence="17 18">DSM 15212</strain>
    </source>
</reference>
<keyword evidence="8" id="KW-1278">Translocase</keyword>
<evidence type="ECO:0000256" key="9">
    <source>
        <dbReference type="ARBA" id="ARBA00023004"/>
    </source>
</evidence>
<keyword evidence="12" id="KW-0472">Membrane</keyword>
<accession>A0A1M6KVK9</accession>
<dbReference type="Proteomes" id="UP000184465">
    <property type="component" value="Unassembled WGS sequence"/>
</dbReference>
<name>A0A1M6KVK9_PARC5</name>
<dbReference type="InterPro" id="IPR003149">
    <property type="entry name" value="Fe_hydrogenase_ssu"/>
</dbReference>
<dbReference type="Gene3D" id="3.40.950.10">
    <property type="entry name" value="Fe-only Hydrogenase (Larger Subunit), Chain L, domain 3"/>
    <property type="match status" value="1"/>
</dbReference>
<dbReference type="Gene3D" id="4.10.260.20">
    <property type="entry name" value="Iron hydrogenase, small subunit"/>
    <property type="match status" value="1"/>
</dbReference>
<dbReference type="InterPro" id="IPR017900">
    <property type="entry name" value="4Fe4S_Fe_S_CS"/>
</dbReference>
<dbReference type="SMART" id="SM00902">
    <property type="entry name" value="Fe_hyd_SSU"/>
    <property type="match status" value="1"/>
</dbReference>
<keyword evidence="10" id="KW-0411">Iron-sulfur</keyword>
<sequence>MEKVTLTINGMQIQVPSNYTVLEAAKEAGIDIPTLCFLKDINEVGACRVCLVEVEGAKSLQASCVLPVRDGMVVRTNTKNVRETVKTTVELILANHNRECLTCFRNGNCELQRLSEELGIEEVSFQGEKRVGTVDDLSHSIVRDSSKCILCGRCVNVCKKVQEIGILDFTNRGFNTEVAPAFGKSMADAPCIYCGQCIVACPVAALREKTDMERVWDAIEDPDTHVIVQTAPAVRAALGEVFGLPIGTRVTGKMVAALRRLGFDKVFDTNFAADLTIMEEGHELLDRIQNGGKLPMITSCSPGWIRYCEFYYPEFLDNLSTCKSPHQMMGAVLKSYYAEMNNIDPKKIFVVSIMPCTSKKTESAREEMNVNGLRDVDAVLTTRELGKMIKQARIKFLELPDEKFDEIFGKYTGAGVIFGATGGVMEAALRTVADVLTGEDLENIEYNAVRGVEEGIKEAELEIAGNKIRIAVAHGTANAAKVLDMVKAGEKDYHFIEIMGCSGGCVTGGGQPQVDAKTLMDVDVRVERAKALYEEDEIMEERKSHKNPMIKKIYDEFLGKPNSHKAHELLHTHYHKRDIYPTEDNCCNCSLEEAAACGCEK</sequence>
<evidence type="ECO:0000256" key="1">
    <source>
        <dbReference type="ARBA" id="ARBA00001966"/>
    </source>
</evidence>
<comment type="similarity">
    <text evidence="3">Belongs to the complex I 75 kDa subunit family.</text>
</comment>
<dbReference type="Pfam" id="PF10588">
    <property type="entry name" value="NADH-G_4Fe-4S_3"/>
    <property type="match status" value="1"/>
</dbReference>
<dbReference type="FunFam" id="3.10.20.740:FF:000004">
    <property type="entry name" value="NADH-quinone oxidoreductase"/>
    <property type="match status" value="1"/>
</dbReference>
<evidence type="ECO:0000256" key="13">
    <source>
        <dbReference type="ARBA" id="ARBA00034078"/>
    </source>
</evidence>
<protein>
    <submittedName>
        <fullName evidence="17">NAD(P)-dependent iron-only hydrogenase catalytic subunit</fullName>
    </submittedName>
</protein>
<proteinExistence type="inferred from homology"/>
<dbReference type="GO" id="GO:0005506">
    <property type="term" value="F:iron ion binding"/>
    <property type="evidence" value="ECO:0007669"/>
    <property type="project" value="InterPro"/>
</dbReference>
<dbReference type="InterPro" id="IPR036010">
    <property type="entry name" value="2Fe-2S_ferredoxin-like_sf"/>
</dbReference>
<dbReference type="FunFam" id="3.30.70.20:FF:000035">
    <property type="entry name" value="Iron hydrogenase 1"/>
    <property type="match status" value="1"/>
</dbReference>
<keyword evidence="9" id="KW-0408">Iron</keyword>
<keyword evidence="11" id="KW-0520">NAD</keyword>
<dbReference type="SUPFAM" id="SSF54862">
    <property type="entry name" value="4Fe-4S ferredoxins"/>
    <property type="match status" value="1"/>
</dbReference>
<keyword evidence="7" id="KW-0677">Repeat</keyword>
<dbReference type="GO" id="GO:0016020">
    <property type="term" value="C:membrane"/>
    <property type="evidence" value="ECO:0007669"/>
    <property type="project" value="UniProtKB-SubCell"/>
</dbReference>
<dbReference type="SUPFAM" id="SSF54292">
    <property type="entry name" value="2Fe-2S ferredoxin-like"/>
    <property type="match status" value="1"/>
</dbReference>
<dbReference type="PROSITE" id="PS00198">
    <property type="entry name" value="4FE4S_FER_1"/>
    <property type="match status" value="1"/>
</dbReference>
<dbReference type="OrthoDB" id="9805142at2"/>
<comment type="subcellular location">
    <subcellularLocation>
        <location evidence="2">Membrane</location>
    </subcellularLocation>
</comment>
<comment type="cofactor">
    <cofactor evidence="13">
        <name>[2Fe-2S] cluster</name>
        <dbReference type="ChEBI" id="CHEBI:190135"/>
    </cofactor>
</comment>
<dbReference type="Gene3D" id="3.40.50.1780">
    <property type="match status" value="1"/>
</dbReference>
<dbReference type="InterPro" id="IPR013352">
    <property type="entry name" value="Fe_hydrogenase_subset"/>
</dbReference>
<dbReference type="PROSITE" id="PS51379">
    <property type="entry name" value="4FE4S_FER_2"/>
    <property type="match status" value="2"/>
</dbReference>
<evidence type="ECO:0000256" key="10">
    <source>
        <dbReference type="ARBA" id="ARBA00023014"/>
    </source>
</evidence>